<dbReference type="STRING" id="697281.Mahau_0420"/>
<evidence type="ECO:0000256" key="2">
    <source>
        <dbReference type="PIRSR" id="PIRSR634015-3"/>
    </source>
</evidence>
<dbReference type="Pfam" id="PF01433">
    <property type="entry name" value="Peptidase_M1"/>
    <property type="match status" value="1"/>
</dbReference>
<keyword evidence="2" id="KW-0479">Metal-binding</keyword>
<evidence type="ECO:0000313" key="5">
    <source>
        <dbReference type="Proteomes" id="UP000008457"/>
    </source>
</evidence>
<dbReference type="CDD" id="cd09604">
    <property type="entry name" value="M1_APN_like"/>
    <property type="match status" value="1"/>
</dbReference>
<keyword evidence="5" id="KW-1185">Reference proteome</keyword>
<organism evidence="4 5">
    <name type="scientific">Mahella australiensis (strain DSM 15567 / CIP 107919 / 50-1 BON)</name>
    <dbReference type="NCBI Taxonomy" id="697281"/>
    <lineage>
        <taxon>Bacteria</taxon>
        <taxon>Bacillati</taxon>
        <taxon>Bacillota</taxon>
        <taxon>Clostridia</taxon>
        <taxon>Thermoanaerobacterales</taxon>
        <taxon>Thermoanaerobacterales Family IV. Incertae Sedis</taxon>
        <taxon>Mahella</taxon>
    </lineage>
</organism>
<dbReference type="PANTHER" id="PTHR45726:SF3">
    <property type="entry name" value="LEUKOTRIENE A-4 HYDROLASE"/>
    <property type="match status" value="1"/>
</dbReference>
<sequence length="524" mass="59588">MKVYYMTQKTIKTLLLIAVAVILGIAAWDAWHTHSAQGPQYNNVTPLLPSAASERTEGLNHYTIDVNLDAKNHKLHAVQKVIYTNKEDTALRELYFHLYPNAYRSQGTAPFENQDMASAYPNGFSAGGIDIKSVKINGKSVSFEVTGRDNTAMKLILPSLLQRGRKLEIDMEYDIILPNSVGRFGYGDYTFNITNWYPILAVYDKGGWHTDPYYAIGDPFYSDMADYDVTITAPSSFTIASTGAITGTDKQGDKQHWTVSAKAVRDFAWVASDNFSVLQEEAGDTMVRSYHFSHQSGQKALEYASDALSIFNDAFGLYPYGQFSVVQADFFIGGMEYPNLVMIDQTLYTSMTRDILEYVVVHETAHQWWYGVVGNDEVNEPWLDEALAEYSTIMYFEKKYGQEVKDKVFNNMVKAKYNTLDQYISQGETDEAILRPVYEFENEYVYDILVYGKGAMMLDALRQKVGNDAFDSILKEYYKQCAFTNATTQDFIEISKKISKMELDDFFDEWLIPRGDDQMYILAS</sequence>
<reference evidence="5" key="1">
    <citation type="submission" date="2010-11" db="EMBL/GenBank/DDBJ databases">
        <title>The complete genome of Mahella australiensis DSM 15567.</title>
        <authorList>
            <consortium name="US DOE Joint Genome Institute (JGI-PGF)"/>
            <person name="Lucas S."/>
            <person name="Copeland A."/>
            <person name="Lapidus A."/>
            <person name="Bruce D."/>
            <person name="Goodwin L."/>
            <person name="Pitluck S."/>
            <person name="Kyrpides N."/>
            <person name="Mavromatis K."/>
            <person name="Pagani I."/>
            <person name="Ivanova N."/>
            <person name="Teshima H."/>
            <person name="Brettin T."/>
            <person name="Detter J.C."/>
            <person name="Han C."/>
            <person name="Tapia R."/>
            <person name="Land M."/>
            <person name="Hauser L."/>
            <person name="Markowitz V."/>
            <person name="Cheng J.-F."/>
            <person name="Hugenholtz P."/>
            <person name="Woyke T."/>
            <person name="Wu D."/>
            <person name="Spring S."/>
            <person name="Pukall R."/>
            <person name="Steenblock K."/>
            <person name="Schneider S."/>
            <person name="Klenk H.-P."/>
            <person name="Eisen J.A."/>
        </authorList>
    </citation>
    <scope>NUCLEOTIDE SEQUENCE [LARGE SCALE GENOMIC DNA]</scope>
    <source>
        <strain evidence="5">DSM 15567 / CIP 107919 / 50-1 BON</strain>
    </source>
</reference>
<keyword evidence="4" id="KW-0378">Hydrolase</keyword>
<dbReference type="SUPFAM" id="SSF55486">
    <property type="entry name" value="Metalloproteases ('zincins'), catalytic domain"/>
    <property type="match status" value="1"/>
</dbReference>
<dbReference type="EMBL" id="CP002360">
    <property type="protein sequence ID" value="AEE95636.1"/>
    <property type="molecule type" value="Genomic_DNA"/>
</dbReference>
<proteinExistence type="predicted"/>
<keyword evidence="4" id="KW-0031">Aminopeptidase</keyword>
<dbReference type="InterPro" id="IPR014782">
    <property type="entry name" value="Peptidase_M1_dom"/>
</dbReference>
<feature type="domain" description="Peptidase M1 membrane alanine aminopeptidase" evidence="3">
    <location>
        <begin position="300"/>
        <end position="510"/>
    </location>
</feature>
<dbReference type="HOGENOM" id="CLU_015077_1_0_9"/>
<evidence type="ECO:0000259" key="3">
    <source>
        <dbReference type="Pfam" id="PF01433"/>
    </source>
</evidence>
<protein>
    <submittedName>
        <fullName evidence="4">Peptidase M1 membrane alanine aminopeptidase</fullName>
    </submittedName>
</protein>
<dbReference type="PANTHER" id="PTHR45726">
    <property type="entry name" value="LEUKOTRIENE A-4 HYDROLASE"/>
    <property type="match status" value="1"/>
</dbReference>
<dbReference type="GO" id="GO:0008270">
    <property type="term" value="F:zinc ion binding"/>
    <property type="evidence" value="ECO:0007669"/>
    <property type="project" value="InterPro"/>
</dbReference>
<accession>F3ZYB1</accession>
<dbReference type="Gene3D" id="1.10.390.10">
    <property type="entry name" value="Neutral Protease Domain 2"/>
    <property type="match status" value="1"/>
</dbReference>
<dbReference type="RefSeq" id="WP_013780069.1">
    <property type="nucleotide sequence ID" value="NC_015520.1"/>
</dbReference>
<dbReference type="SUPFAM" id="SSF63737">
    <property type="entry name" value="Leukotriene A4 hydrolase N-terminal domain"/>
    <property type="match status" value="1"/>
</dbReference>
<feature type="binding site" evidence="2">
    <location>
        <position position="362"/>
    </location>
    <ligand>
        <name>Zn(2+)</name>
        <dbReference type="ChEBI" id="CHEBI:29105"/>
        <note>catalytic</note>
    </ligand>
</feature>
<comment type="cofactor">
    <cofactor evidence="2">
        <name>Zn(2+)</name>
        <dbReference type="ChEBI" id="CHEBI:29105"/>
    </cofactor>
    <text evidence="2">Binds 1 zinc ion per subunit.</text>
</comment>
<dbReference type="OrthoDB" id="9814383at2"/>
<dbReference type="GO" id="GO:0004177">
    <property type="term" value="F:aminopeptidase activity"/>
    <property type="evidence" value="ECO:0007669"/>
    <property type="project" value="UniProtKB-KW"/>
</dbReference>
<keyword evidence="4" id="KW-0645">Protease</keyword>
<dbReference type="InterPro" id="IPR027268">
    <property type="entry name" value="Peptidase_M4/M1_CTD_sf"/>
</dbReference>
<evidence type="ECO:0000256" key="1">
    <source>
        <dbReference type="PIRSR" id="PIRSR634015-1"/>
    </source>
</evidence>
<evidence type="ECO:0000313" key="4">
    <source>
        <dbReference type="EMBL" id="AEE95636.1"/>
    </source>
</evidence>
<dbReference type="AlphaFoldDB" id="F3ZYB1"/>
<dbReference type="GO" id="GO:0008237">
    <property type="term" value="F:metallopeptidase activity"/>
    <property type="evidence" value="ECO:0007669"/>
    <property type="project" value="InterPro"/>
</dbReference>
<feature type="binding site" evidence="2">
    <location>
        <position position="385"/>
    </location>
    <ligand>
        <name>Zn(2+)</name>
        <dbReference type="ChEBI" id="CHEBI:29105"/>
        <note>catalytic</note>
    </ligand>
</feature>
<keyword evidence="2" id="KW-0862">Zinc</keyword>
<dbReference type="Proteomes" id="UP000008457">
    <property type="component" value="Chromosome"/>
</dbReference>
<dbReference type="InterPro" id="IPR034015">
    <property type="entry name" value="M1_LTA4H"/>
</dbReference>
<gene>
    <name evidence="4" type="ordered locus">Mahau_0420</name>
</gene>
<feature type="active site" description="Proton donor" evidence="1">
    <location>
        <position position="451"/>
    </location>
</feature>
<feature type="active site" description="Proton acceptor" evidence="1">
    <location>
        <position position="363"/>
    </location>
</feature>
<name>F3ZYB1_MAHA5</name>
<reference evidence="4 5" key="2">
    <citation type="journal article" date="2011" name="Stand. Genomic Sci.">
        <title>Complete genome sequence of Mahella australiensis type strain (50-1 BON).</title>
        <authorList>
            <person name="Sikorski J."/>
            <person name="Teshima H."/>
            <person name="Nolan M."/>
            <person name="Lucas S."/>
            <person name="Hammon N."/>
            <person name="Deshpande S."/>
            <person name="Cheng J.F."/>
            <person name="Pitluck S."/>
            <person name="Liolios K."/>
            <person name="Pagani I."/>
            <person name="Ivanova N."/>
            <person name="Huntemann M."/>
            <person name="Mavromatis K."/>
            <person name="Ovchinikova G."/>
            <person name="Pati A."/>
            <person name="Tapia R."/>
            <person name="Han C."/>
            <person name="Goodwin L."/>
            <person name="Chen A."/>
            <person name="Palaniappan K."/>
            <person name="Land M."/>
            <person name="Hauser L."/>
            <person name="Ngatchou-Djao O.D."/>
            <person name="Rohde M."/>
            <person name="Pukall R."/>
            <person name="Spring S."/>
            <person name="Abt B."/>
            <person name="Goker M."/>
            <person name="Detter J.C."/>
            <person name="Woyke T."/>
            <person name="Bristow J."/>
            <person name="Markowitz V."/>
            <person name="Hugenholtz P."/>
            <person name="Eisen J.A."/>
            <person name="Kyrpides N.C."/>
            <person name="Klenk H.P."/>
            <person name="Lapidus A."/>
        </authorList>
    </citation>
    <scope>NUCLEOTIDE SEQUENCE [LARGE SCALE GENOMIC DNA]</scope>
    <source>
        <strain evidence="5">DSM 15567 / CIP 107919 / 50-1 BON</strain>
    </source>
</reference>
<feature type="binding site" evidence="2">
    <location>
        <position position="366"/>
    </location>
    <ligand>
        <name>Zn(2+)</name>
        <dbReference type="ChEBI" id="CHEBI:29105"/>
        <note>catalytic</note>
    </ligand>
</feature>
<dbReference type="InterPro" id="IPR042097">
    <property type="entry name" value="Aminopeptidase_N-like_N_sf"/>
</dbReference>
<dbReference type="Gene3D" id="2.60.40.1730">
    <property type="entry name" value="tricorn interacting facor f3 domain"/>
    <property type="match status" value="1"/>
</dbReference>
<dbReference type="eggNOG" id="COG0308">
    <property type="taxonomic scope" value="Bacteria"/>
</dbReference>
<dbReference type="KEGG" id="mas:Mahau_0420"/>